<protein>
    <recommendedName>
        <fullName evidence="11">Bifunctional protein FolD</fullName>
    </recommendedName>
    <domain>
        <recommendedName>
            <fullName evidence="11">Methylenetetrahydrofolate dehydrogenase</fullName>
            <ecNumber evidence="11">1.5.1.5</ecNumber>
        </recommendedName>
    </domain>
    <domain>
        <recommendedName>
            <fullName evidence="11">Methenyltetrahydrofolate cyclohydrolase</fullName>
            <ecNumber evidence="11">3.5.4.9</ecNumber>
        </recommendedName>
    </domain>
</protein>
<evidence type="ECO:0000256" key="3">
    <source>
        <dbReference type="ARBA" id="ARBA00022605"/>
    </source>
</evidence>
<keyword evidence="2 11" id="KW-0554">One-carbon metabolism</keyword>
<dbReference type="EC" id="3.5.4.9" evidence="11"/>
<dbReference type="Proteomes" id="UP001156691">
    <property type="component" value="Unassembled WGS sequence"/>
</dbReference>
<dbReference type="InterPro" id="IPR020630">
    <property type="entry name" value="THF_DH/CycHdrlase_cat_dom"/>
</dbReference>
<keyword evidence="5 11" id="KW-0378">Hydrolase</keyword>
<dbReference type="PANTHER" id="PTHR48099">
    <property type="entry name" value="C-1-TETRAHYDROFOLATE SYNTHASE, CYTOPLASMIC-RELATED"/>
    <property type="match status" value="1"/>
</dbReference>
<dbReference type="Pfam" id="PF02882">
    <property type="entry name" value="THF_DHG_CYH_C"/>
    <property type="match status" value="1"/>
</dbReference>
<dbReference type="EMBL" id="BSNS01000012">
    <property type="protein sequence ID" value="GLQ55759.1"/>
    <property type="molecule type" value="Genomic_DNA"/>
</dbReference>
<keyword evidence="6 11" id="KW-0521">NADP</keyword>
<evidence type="ECO:0000256" key="8">
    <source>
        <dbReference type="ARBA" id="ARBA00023102"/>
    </source>
</evidence>
<comment type="catalytic activity">
    <reaction evidence="11">
        <text>(6R)-5,10-methylene-5,6,7,8-tetrahydrofolate + NADP(+) = (6R)-5,10-methenyltetrahydrofolate + NADPH</text>
        <dbReference type="Rhea" id="RHEA:22812"/>
        <dbReference type="ChEBI" id="CHEBI:15636"/>
        <dbReference type="ChEBI" id="CHEBI:57455"/>
        <dbReference type="ChEBI" id="CHEBI:57783"/>
        <dbReference type="ChEBI" id="CHEBI:58349"/>
        <dbReference type="EC" id="1.5.1.5"/>
    </reaction>
</comment>
<keyword evidence="7 11" id="KW-0560">Oxidoreductase</keyword>
<gene>
    <name evidence="11" type="primary">folD</name>
    <name evidence="14" type="ORF">GCM10010862_30180</name>
</gene>
<dbReference type="PRINTS" id="PR00085">
    <property type="entry name" value="THFDHDRGNASE"/>
</dbReference>
<evidence type="ECO:0000256" key="4">
    <source>
        <dbReference type="ARBA" id="ARBA00022755"/>
    </source>
</evidence>
<evidence type="ECO:0000256" key="2">
    <source>
        <dbReference type="ARBA" id="ARBA00022563"/>
    </source>
</evidence>
<evidence type="ECO:0000313" key="15">
    <source>
        <dbReference type="Proteomes" id="UP001156691"/>
    </source>
</evidence>
<dbReference type="InterPro" id="IPR020631">
    <property type="entry name" value="THF_DH/CycHdrlase_NAD-bd_dom"/>
</dbReference>
<comment type="catalytic activity">
    <reaction evidence="11">
        <text>(6R)-5,10-methenyltetrahydrofolate + H2O = (6R)-10-formyltetrahydrofolate + H(+)</text>
        <dbReference type="Rhea" id="RHEA:23700"/>
        <dbReference type="ChEBI" id="CHEBI:15377"/>
        <dbReference type="ChEBI" id="CHEBI:15378"/>
        <dbReference type="ChEBI" id="CHEBI:57455"/>
        <dbReference type="ChEBI" id="CHEBI:195366"/>
        <dbReference type="EC" id="3.5.4.9"/>
    </reaction>
</comment>
<feature type="binding site" evidence="11">
    <location>
        <position position="231"/>
    </location>
    <ligand>
        <name>NADP(+)</name>
        <dbReference type="ChEBI" id="CHEBI:58349"/>
    </ligand>
</feature>
<keyword evidence="8 11" id="KW-0368">Histidine biosynthesis</keyword>
<reference evidence="15" key="1">
    <citation type="journal article" date="2019" name="Int. J. Syst. Evol. Microbiol.">
        <title>The Global Catalogue of Microorganisms (GCM) 10K type strain sequencing project: providing services to taxonomists for standard genome sequencing and annotation.</title>
        <authorList>
            <consortium name="The Broad Institute Genomics Platform"/>
            <consortium name="The Broad Institute Genome Sequencing Center for Infectious Disease"/>
            <person name="Wu L."/>
            <person name="Ma J."/>
        </authorList>
    </citation>
    <scope>NUCLEOTIDE SEQUENCE [LARGE SCALE GENOMIC DNA]</scope>
    <source>
        <strain evidence="15">NBRC 112416</strain>
    </source>
</reference>
<keyword evidence="10 11" id="KW-0511">Multifunctional enzyme</keyword>
<evidence type="ECO:0000256" key="1">
    <source>
        <dbReference type="ARBA" id="ARBA00004777"/>
    </source>
</evidence>
<accession>A0ABQ5W7H1</accession>
<keyword evidence="4 11" id="KW-0658">Purine biosynthesis</keyword>
<evidence type="ECO:0000256" key="7">
    <source>
        <dbReference type="ARBA" id="ARBA00023002"/>
    </source>
</evidence>
<dbReference type="PANTHER" id="PTHR48099:SF5">
    <property type="entry name" value="C-1-TETRAHYDROFOLATE SYNTHASE, CYTOPLASMIC"/>
    <property type="match status" value="1"/>
</dbReference>
<dbReference type="InterPro" id="IPR036291">
    <property type="entry name" value="NAD(P)-bd_dom_sf"/>
</dbReference>
<dbReference type="HAMAP" id="MF_01576">
    <property type="entry name" value="THF_DHG_CYH"/>
    <property type="match status" value="1"/>
</dbReference>
<dbReference type="InterPro" id="IPR000672">
    <property type="entry name" value="THF_DH/CycHdrlase"/>
</dbReference>
<evidence type="ECO:0000259" key="13">
    <source>
        <dbReference type="Pfam" id="PF02882"/>
    </source>
</evidence>
<evidence type="ECO:0000256" key="11">
    <source>
        <dbReference type="HAMAP-Rule" id="MF_01576"/>
    </source>
</evidence>
<evidence type="ECO:0000256" key="5">
    <source>
        <dbReference type="ARBA" id="ARBA00022801"/>
    </source>
</evidence>
<comment type="similarity">
    <text evidence="11">Belongs to the tetrahydrofolate dehydrogenase/cyclohydrolase family.</text>
</comment>
<dbReference type="InterPro" id="IPR046346">
    <property type="entry name" value="Aminoacid_DH-like_N_sf"/>
</dbReference>
<evidence type="ECO:0000313" key="14">
    <source>
        <dbReference type="EMBL" id="GLQ55759.1"/>
    </source>
</evidence>
<dbReference type="SUPFAM" id="SSF51735">
    <property type="entry name" value="NAD(P)-binding Rossmann-fold domains"/>
    <property type="match status" value="1"/>
</dbReference>
<evidence type="ECO:0000256" key="9">
    <source>
        <dbReference type="ARBA" id="ARBA00023167"/>
    </source>
</evidence>
<evidence type="ECO:0000256" key="10">
    <source>
        <dbReference type="ARBA" id="ARBA00023268"/>
    </source>
</evidence>
<dbReference type="Gene3D" id="3.40.50.10860">
    <property type="entry name" value="Leucine Dehydrogenase, chain A, domain 1"/>
    <property type="match status" value="1"/>
</dbReference>
<dbReference type="RefSeq" id="WP_284341264.1">
    <property type="nucleotide sequence ID" value="NZ_BSNS01000012.1"/>
</dbReference>
<comment type="subunit">
    <text evidence="11">Homodimer.</text>
</comment>
<comment type="caution">
    <text evidence="11">Lacks conserved residue(s) required for the propagation of feature annotation.</text>
</comment>
<dbReference type="CDD" id="cd01080">
    <property type="entry name" value="NAD_bind_m-THF_DH_Cyclohyd"/>
    <property type="match status" value="1"/>
</dbReference>
<evidence type="ECO:0000259" key="12">
    <source>
        <dbReference type="Pfam" id="PF00763"/>
    </source>
</evidence>
<organism evidence="14 15">
    <name type="scientific">Devosia nitrariae</name>
    <dbReference type="NCBI Taxonomy" id="2071872"/>
    <lineage>
        <taxon>Bacteria</taxon>
        <taxon>Pseudomonadati</taxon>
        <taxon>Pseudomonadota</taxon>
        <taxon>Alphaproteobacteria</taxon>
        <taxon>Hyphomicrobiales</taxon>
        <taxon>Devosiaceae</taxon>
        <taxon>Devosia</taxon>
    </lineage>
</organism>
<proteinExistence type="inferred from homology"/>
<evidence type="ECO:0000256" key="6">
    <source>
        <dbReference type="ARBA" id="ARBA00022857"/>
    </source>
</evidence>
<keyword evidence="3 11" id="KW-0028">Amino-acid biosynthesis</keyword>
<feature type="domain" description="Tetrahydrofolate dehydrogenase/cyclohydrolase NAD(P)-binding" evidence="13">
    <location>
        <begin position="140"/>
        <end position="278"/>
    </location>
</feature>
<keyword evidence="15" id="KW-1185">Reference proteome</keyword>
<dbReference type="Gene3D" id="3.40.50.720">
    <property type="entry name" value="NAD(P)-binding Rossmann-like Domain"/>
    <property type="match status" value="1"/>
</dbReference>
<feature type="binding site" evidence="11">
    <location>
        <begin position="165"/>
        <end position="167"/>
    </location>
    <ligand>
        <name>NADP(+)</name>
        <dbReference type="ChEBI" id="CHEBI:58349"/>
    </ligand>
</feature>
<feature type="domain" description="Tetrahydrofolate dehydrogenase/cyclohydrolase catalytic" evidence="12">
    <location>
        <begin position="6"/>
        <end position="119"/>
    </location>
</feature>
<sequence>MAPVLTSKELVEGARREIVAHVAEEKQAGRVPCMAVVVATDDSAALSYARVKDRIAKELGIEVRIEVLDASTTQAALNQRMEALSNDPMVHGVLLELPLRRGLDANIAINCLAPQKDIDGLSDFNVARVAVGNEEVAIAPATPQACIAPAESETKVAGKLVTVIGRGRTVGRPLAHMLINRGATVIHCHSGTSDLPSLTSQCDILFTATGRAGLVGAAHVRAGQVVVDAGTDYSSGKVLGDVDAEAVGHVVKAYTPVPGGVGPLTTVFLFKNLLKAIALQTGSEQ</sequence>
<comment type="function">
    <text evidence="11">Catalyzes the oxidation of 5,10-methylenetetrahydrofolate to 5,10-methenyltetrahydrofolate and then the hydrolysis of 5,10-methenyltetrahydrofolate to 10-formyltetrahydrofolate.</text>
</comment>
<name>A0ABQ5W7H1_9HYPH</name>
<keyword evidence="9 11" id="KW-0486">Methionine biosynthesis</keyword>
<dbReference type="SUPFAM" id="SSF53223">
    <property type="entry name" value="Aminoacid dehydrogenase-like, N-terminal domain"/>
    <property type="match status" value="1"/>
</dbReference>
<dbReference type="Pfam" id="PF00763">
    <property type="entry name" value="THF_DHG_CYH"/>
    <property type="match status" value="1"/>
</dbReference>
<comment type="caution">
    <text evidence="14">The sequence shown here is derived from an EMBL/GenBank/DDBJ whole genome shotgun (WGS) entry which is preliminary data.</text>
</comment>
<comment type="pathway">
    <text evidence="1 11">One-carbon metabolism; tetrahydrofolate interconversion.</text>
</comment>
<dbReference type="EC" id="1.5.1.5" evidence="11"/>